<organism evidence="2 3">
    <name type="scientific">Aromatoleum toluvorans</name>
    <dbReference type="NCBI Taxonomy" id="92002"/>
    <lineage>
        <taxon>Bacteria</taxon>
        <taxon>Pseudomonadati</taxon>
        <taxon>Pseudomonadota</taxon>
        <taxon>Betaproteobacteria</taxon>
        <taxon>Rhodocyclales</taxon>
        <taxon>Rhodocyclaceae</taxon>
        <taxon>Aromatoleum</taxon>
    </lineage>
</organism>
<dbReference type="EMBL" id="WTVN01000002">
    <property type="protein sequence ID" value="NMG42694.1"/>
    <property type="molecule type" value="Genomic_DNA"/>
</dbReference>
<protein>
    <submittedName>
        <fullName evidence="2">DUF4123 domain-containing protein</fullName>
    </submittedName>
</protein>
<reference evidence="2 3" key="1">
    <citation type="submission" date="2019-12" db="EMBL/GenBank/DDBJ databases">
        <title>Comparative genomics gives insights into the taxonomy of the Azoarcus-Aromatoleum group and reveals separate origins of nif in the plant-associated Azoarcus and non-plant-associated Aromatoleum sub-groups.</title>
        <authorList>
            <person name="Lafos M."/>
            <person name="Maluk M."/>
            <person name="Batista M."/>
            <person name="Junghare M."/>
            <person name="Carmona M."/>
            <person name="Faoro H."/>
            <person name="Cruz L.M."/>
            <person name="Battistoni F."/>
            <person name="De Souza E."/>
            <person name="Pedrosa F."/>
            <person name="Chen W.-M."/>
            <person name="Poole P.S."/>
            <person name="Dixon R.A."/>
            <person name="James E.K."/>
        </authorList>
    </citation>
    <scope>NUCLEOTIDE SEQUENCE [LARGE SCALE GENOMIC DNA]</scope>
    <source>
        <strain evidence="2 3">Td21</strain>
    </source>
</reference>
<proteinExistence type="predicted"/>
<dbReference type="Proteomes" id="UP000623795">
    <property type="component" value="Unassembled WGS sequence"/>
</dbReference>
<dbReference type="Pfam" id="PF13503">
    <property type="entry name" value="DUF4123"/>
    <property type="match status" value="1"/>
</dbReference>
<name>A0ABX1PTB5_9RHOO</name>
<keyword evidence="3" id="KW-1185">Reference proteome</keyword>
<dbReference type="RefSeq" id="WP_169254602.1">
    <property type="nucleotide sequence ID" value="NZ_WTVN01000002.1"/>
</dbReference>
<evidence type="ECO:0000313" key="3">
    <source>
        <dbReference type="Proteomes" id="UP000623795"/>
    </source>
</evidence>
<comment type="caution">
    <text evidence="2">The sequence shown here is derived from an EMBL/GenBank/DDBJ whole genome shotgun (WGS) entry which is preliminary data.</text>
</comment>
<accession>A0ABX1PTB5</accession>
<feature type="domain" description="DUF4123" evidence="1">
    <location>
        <begin position="34"/>
        <end position="155"/>
    </location>
</feature>
<evidence type="ECO:0000313" key="2">
    <source>
        <dbReference type="EMBL" id="NMG42694.1"/>
    </source>
</evidence>
<sequence length="304" mass="33983">MYFATQPANESLPTEISQELAVLRAKRPDMPFNLFALIDCAFDETLLGRRKWSKLPRYSLYANTPLHALDVASPHLLVAPTHPAEEAVWLHNIFVACTGRPMLSILASTLEGAALQAHLRPFLVARTPDGLEWPVRWGDTRVLPALMAVIHASHREHLLSPLHRWWTTSRHGTLVGWSGTACEAVREPDFNRLPLDDDAFGRLVDLAEADAILANIHDTQPDLLRQHRPVECHGRVARHLEVAGHHGITAAGARQHFCVLALCLPNDFTTHPAMTRALTRIREGADYRTEIAELPIDFWHGAGR</sequence>
<evidence type="ECO:0000259" key="1">
    <source>
        <dbReference type="Pfam" id="PF13503"/>
    </source>
</evidence>
<gene>
    <name evidence="2" type="ORF">GPA22_02955</name>
</gene>
<dbReference type="InterPro" id="IPR025391">
    <property type="entry name" value="DUF4123"/>
</dbReference>